<gene>
    <name evidence="2" type="ORF">V5O48_010989</name>
</gene>
<protein>
    <submittedName>
        <fullName evidence="2">Uncharacterized protein</fullName>
    </submittedName>
</protein>
<proteinExistence type="predicted"/>
<sequence length="312" mass="33634">MRAQATFTTFILLALNLLPSLALPTDPGHRNAITHLAHDEENDLILAYRRDGLLVDTYPAEEAGVDWGLGKRAAGSCSSVTLEELKQLPDYKLIEQYADKNFGTGSRNVVVNPKEYADRPAQSCVDGSVSFAYTGDPKCTTQSSESSGSLVGTSGSVSIKTIQGFQSKASFTTTQSSKLSTSAHFSASAGFAKIAEVSADFSFSSEFFNSNTQVTSSNINNQNEISIEMKAAQGKQCKISNTVKSCTVQAKGALKLKATGYVWFNYNDKQKGHFKWAAHMDEILNDAQRTSPMQLTGDVQAETKSAFAGKCV</sequence>
<name>A0ABR3F6W2_9AGAR</name>
<organism evidence="2 3">
    <name type="scientific">Marasmius crinis-equi</name>
    <dbReference type="NCBI Taxonomy" id="585013"/>
    <lineage>
        <taxon>Eukaryota</taxon>
        <taxon>Fungi</taxon>
        <taxon>Dikarya</taxon>
        <taxon>Basidiomycota</taxon>
        <taxon>Agaricomycotina</taxon>
        <taxon>Agaricomycetes</taxon>
        <taxon>Agaricomycetidae</taxon>
        <taxon>Agaricales</taxon>
        <taxon>Marasmiineae</taxon>
        <taxon>Marasmiaceae</taxon>
        <taxon>Marasmius</taxon>
    </lineage>
</organism>
<dbReference type="EMBL" id="JBAHYK010000846">
    <property type="protein sequence ID" value="KAL0570971.1"/>
    <property type="molecule type" value="Genomic_DNA"/>
</dbReference>
<keyword evidence="3" id="KW-1185">Reference proteome</keyword>
<dbReference type="SUPFAM" id="SSF56973">
    <property type="entry name" value="Aerolisin/ETX pore-forming domain"/>
    <property type="match status" value="1"/>
</dbReference>
<dbReference type="Proteomes" id="UP001465976">
    <property type="component" value="Unassembled WGS sequence"/>
</dbReference>
<reference evidence="2 3" key="1">
    <citation type="submission" date="2024-02" db="EMBL/GenBank/DDBJ databases">
        <title>A draft genome for the cacao thread blight pathogen Marasmius crinis-equi.</title>
        <authorList>
            <person name="Cohen S.P."/>
            <person name="Baruah I.K."/>
            <person name="Amoako-Attah I."/>
            <person name="Bukari Y."/>
            <person name="Meinhardt L.W."/>
            <person name="Bailey B.A."/>
        </authorList>
    </citation>
    <scope>NUCLEOTIDE SEQUENCE [LARGE SCALE GENOMIC DNA]</scope>
    <source>
        <strain evidence="2 3">GH-76</strain>
    </source>
</reference>
<evidence type="ECO:0000313" key="3">
    <source>
        <dbReference type="Proteomes" id="UP001465976"/>
    </source>
</evidence>
<keyword evidence="1" id="KW-0732">Signal</keyword>
<comment type="caution">
    <text evidence="2">The sequence shown here is derived from an EMBL/GenBank/DDBJ whole genome shotgun (WGS) entry which is preliminary data.</text>
</comment>
<accession>A0ABR3F6W2</accession>
<feature type="chain" id="PRO_5046734574" evidence="1">
    <location>
        <begin position="23"/>
        <end position="312"/>
    </location>
</feature>
<evidence type="ECO:0000256" key="1">
    <source>
        <dbReference type="SAM" id="SignalP"/>
    </source>
</evidence>
<evidence type="ECO:0000313" key="2">
    <source>
        <dbReference type="EMBL" id="KAL0570971.1"/>
    </source>
</evidence>
<feature type="signal peptide" evidence="1">
    <location>
        <begin position="1"/>
        <end position="22"/>
    </location>
</feature>